<dbReference type="RefSeq" id="WP_152282630.1">
    <property type="nucleotide sequence ID" value="NZ_WFLI01000010.1"/>
</dbReference>
<dbReference type="Proteomes" id="UP000468717">
    <property type="component" value="Unassembled WGS sequence"/>
</dbReference>
<evidence type="ECO:0000313" key="2">
    <source>
        <dbReference type="Proteomes" id="UP000468717"/>
    </source>
</evidence>
<gene>
    <name evidence="1" type="ORF">GCN75_11505</name>
</gene>
<accession>A0A6I1I4N3</accession>
<name>A0A6I1I4N3_9BURK</name>
<sequence length="183" mass="20649">MAEADAFPAAWAGTVAQLLPALSDGQLHAPSAPFEVLQDGRLLRIPVRTYYRREQLLACAQLPGDAGAIALCLGTRHHDGHLREHCVAQLLLQQRAWMAPFVVHLCGEYVLEIVERIGAALPAWNAQALARYLRENPAYVATLERRTVSYWSCYYRHRYPVWDDYPGRRAMAALRGLQDLTLR</sequence>
<dbReference type="EMBL" id="WFLI01000010">
    <property type="protein sequence ID" value="KAB8064910.1"/>
    <property type="molecule type" value="Genomic_DNA"/>
</dbReference>
<keyword evidence="2" id="KW-1185">Reference proteome</keyword>
<reference evidence="1 2" key="1">
    <citation type="submission" date="2019-10" db="EMBL/GenBank/DDBJ databases">
        <title>Three novel species isolated from a subtropical stream in China.</title>
        <authorList>
            <person name="Lu H."/>
        </authorList>
    </citation>
    <scope>NUCLEOTIDE SEQUENCE [LARGE SCALE GENOMIC DNA]</scope>
    <source>
        <strain evidence="1 2">FT13W</strain>
    </source>
</reference>
<dbReference type="AlphaFoldDB" id="A0A6I1I4N3"/>
<evidence type="ECO:0000313" key="1">
    <source>
        <dbReference type="EMBL" id="KAB8064910.1"/>
    </source>
</evidence>
<comment type="caution">
    <text evidence="1">The sequence shown here is derived from an EMBL/GenBank/DDBJ whole genome shotgun (WGS) entry which is preliminary data.</text>
</comment>
<organism evidence="1 2">
    <name type="scientific">Janthinobacterium violaceinigrum</name>
    <dbReference type="NCBI Taxonomy" id="2654252"/>
    <lineage>
        <taxon>Bacteria</taxon>
        <taxon>Pseudomonadati</taxon>
        <taxon>Pseudomonadota</taxon>
        <taxon>Betaproteobacteria</taxon>
        <taxon>Burkholderiales</taxon>
        <taxon>Oxalobacteraceae</taxon>
        <taxon>Janthinobacterium</taxon>
    </lineage>
</organism>
<protein>
    <submittedName>
        <fullName evidence="1">Uncharacterized protein</fullName>
    </submittedName>
</protein>
<proteinExistence type="predicted"/>